<dbReference type="AlphaFoldDB" id="A0A183FKF3"/>
<dbReference type="EMBL" id="UZAH01025937">
    <property type="protein sequence ID" value="VDO73018.1"/>
    <property type="molecule type" value="Genomic_DNA"/>
</dbReference>
<accession>A0A3P8B9D5</accession>
<evidence type="ECO:0000256" key="1">
    <source>
        <dbReference type="SAM" id="MobiDB-lite"/>
    </source>
</evidence>
<evidence type="ECO:0000313" key="2">
    <source>
        <dbReference type="EMBL" id="VDO73018.1"/>
    </source>
</evidence>
<organism evidence="3 4">
    <name type="scientific">Heligmosomoides polygyrus</name>
    <name type="common">Parasitic roundworm</name>
    <dbReference type="NCBI Taxonomy" id="6339"/>
    <lineage>
        <taxon>Eukaryota</taxon>
        <taxon>Metazoa</taxon>
        <taxon>Ecdysozoa</taxon>
        <taxon>Nematoda</taxon>
        <taxon>Chromadorea</taxon>
        <taxon>Rhabditida</taxon>
        <taxon>Rhabditina</taxon>
        <taxon>Rhabditomorpha</taxon>
        <taxon>Strongyloidea</taxon>
        <taxon>Heligmosomidae</taxon>
        <taxon>Heligmosomoides</taxon>
    </lineage>
</organism>
<name>A0A183FKF3_HELPZ</name>
<protein>
    <submittedName>
        <fullName evidence="4">DUF2088 domain-containing protein</fullName>
    </submittedName>
</protein>
<accession>A0A183FKF3</accession>
<feature type="compositionally biased region" description="Basic and acidic residues" evidence="1">
    <location>
        <begin position="108"/>
        <end position="124"/>
    </location>
</feature>
<gene>
    <name evidence="2" type="ORF">HPBE_LOCUS7619</name>
</gene>
<feature type="compositionally biased region" description="Polar residues" evidence="1">
    <location>
        <begin position="125"/>
        <end position="136"/>
    </location>
</feature>
<keyword evidence="3" id="KW-1185">Reference proteome</keyword>
<dbReference type="WBParaSite" id="HPBE_0000761801-mRNA-1">
    <property type="protein sequence ID" value="HPBE_0000761801-mRNA-1"/>
    <property type="gene ID" value="HPBE_0000761801"/>
</dbReference>
<proteinExistence type="predicted"/>
<feature type="compositionally biased region" description="Polar residues" evidence="1">
    <location>
        <begin position="97"/>
        <end position="107"/>
    </location>
</feature>
<dbReference type="Proteomes" id="UP000050761">
    <property type="component" value="Unassembled WGS sequence"/>
</dbReference>
<sequence>MTGMEETMLAQELQVREEEDGEMRMVVRTIKNVITICDNELSKTMRTNDADRDRITSSVKEQVEVAIEMLRSNWLKKYMSGMQSIQQGDAIEQDNLNSDSARSANTGRSRDEQLGSIPDPHEHAQSQLQHRNSQPRSLEDASRTLSTPEQYAAIIWVGPTKEQNEGEAEWLEIVASLGKHLKAGSRIVGVSPPRGEENWKEARRMQAEAVRLLKQSVQIAADNVISKIPQDLVPVFDEPFAALAASSRSRNNDAYHTEAVKGYYRALQDNLSADTEPRERLIGVPSGYGSPREFEYKGANHRIRDIFRDSGAGGEV</sequence>
<reference evidence="2 3" key="1">
    <citation type="submission" date="2018-11" db="EMBL/GenBank/DDBJ databases">
        <authorList>
            <consortium name="Pathogen Informatics"/>
        </authorList>
    </citation>
    <scope>NUCLEOTIDE SEQUENCE [LARGE SCALE GENOMIC DNA]</scope>
</reference>
<reference evidence="4" key="2">
    <citation type="submission" date="2019-09" db="UniProtKB">
        <authorList>
            <consortium name="WormBaseParasite"/>
        </authorList>
    </citation>
    <scope>IDENTIFICATION</scope>
</reference>
<feature type="region of interest" description="Disordered" evidence="1">
    <location>
        <begin position="97"/>
        <end position="145"/>
    </location>
</feature>
<evidence type="ECO:0000313" key="3">
    <source>
        <dbReference type="Proteomes" id="UP000050761"/>
    </source>
</evidence>
<evidence type="ECO:0000313" key="4">
    <source>
        <dbReference type="WBParaSite" id="HPBE_0000761801-mRNA-1"/>
    </source>
</evidence>